<feature type="non-terminal residue" evidence="1">
    <location>
        <position position="216"/>
    </location>
</feature>
<gene>
    <name evidence="1" type="ORF">F5144DRAFT_557841</name>
</gene>
<accession>A0ACB7PP83</accession>
<reference evidence="1 2" key="1">
    <citation type="journal article" date="2021" name="Nat. Commun.">
        <title>Genetic determinants of endophytism in the Arabidopsis root mycobiome.</title>
        <authorList>
            <person name="Mesny F."/>
            <person name="Miyauchi S."/>
            <person name="Thiergart T."/>
            <person name="Pickel B."/>
            <person name="Atanasova L."/>
            <person name="Karlsson M."/>
            <person name="Huettel B."/>
            <person name="Barry K.W."/>
            <person name="Haridas S."/>
            <person name="Chen C."/>
            <person name="Bauer D."/>
            <person name="Andreopoulos W."/>
            <person name="Pangilinan J."/>
            <person name="LaButti K."/>
            <person name="Riley R."/>
            <person name="Lipzen A."/>
            <person name="Clum A."/>
            <person name="Drula E."/>
            <person name="Henrissat B."/>
            <person name="Kohler A."/>
            <person name="Grigoriev I.V."/>
            <person name="Martin F.M."/>
            <person name="Hacquard S."/>
        </authorList>
    </citation>
    <scope>NUCLEOTIDE SEQUENCE [LARGE SCALE GENOMIC DNA]</scope>
    <source>
        <strain evidence="1 2">MPI-SDFR-AT-0079</strain>
    </source>
</reference>
<protein>
    <submittedName>
        <fullName evidence="1">Uncharacterized protein</fullName>
    </submittedName>
</protein>
<sequence length="216" mass="23361">MGLMLGYLPVIEHFELHNCHMKCLPQLRGAFLRKFPSQLESIVESLLETIEIHTVDVLGQCNNAAPKTAEPHKRRKAGAKKTADTSHVPDRQHAASMAIRPSPVTEQMRAAPRPVTHQGSNLSRDLSVPEPGPPPPDPNLHLDPATPACPNMAATLNMWPDEGTETSYHTCDALGDFDALIAADGMSQDPVPGAGKEPADHPPMMFGTGFEDILSL</sequence>
<name>A0ACB7PP83_9PEZI</name>
<evidence type="ECO:0000313" key="1">
    <source>
        <dbReference type="EMBL" id="KAH6650928.1"/>
    </source>
</evidence>
<evidence type="ECO:0000313" key="2">
    <source>
        <dbReference type="Proteomes" id="UP000724584"/>
    </source>
</evidence>
<keyword evidence="2" id="KW-1185">Reference proteome</keyword>
<organism evidence="1 2">
    <name type="scientific">Chaetomium tenue</name>
    <dbReference type="NCBI Taxonomy" id="1854479"/>
    <lineage>
        <taxon>Eukaryota</taxon>
        <taxon>Fungi</taxon>
        <taxon>Dikarya</taxon>
        <taxon>Ascomycota</taxon>
        <taxon>Pezizomycotina</taxon>
        <taxon>Sordariomycetes</taxon>
        <taxon>Sordariomycetidae</taxon>
        <taxon>Sordariales</taxon>
        <taxon>Chaetomiaceae</taxon>
        <taxon>Chaetomium</taxon>
    </lineage>
</organism>
<dbReference type="Proteomes" id="UP000724584">
    <property type="component" value="Unassembled WGS sequence"/>
</dbReference>
<dbReference type="EMBL" id="JAGIZQ010000001">
    <property type="protein sequence ID" value="KAH6650928.1"/>
    <property type="molecule type" value="Genomic_DNA"/>
</dbReference>
<comment type="caution">
    <text evidence="1">The sequence shown here is derived from an EMBL/GenBank/DDBJ whole genome shotgun (WGS) entry which is preliminary data.</text>
</comment>
<proteinExistence type="predicted"/>